<keyword evidence="2" id="KW-1185">Reference proteome</keyword>
<protein>
    <submittedName>
        <fullName evidence="1">Uncharacterized protein</fullName>
    </submittedName>
</protein>
<evidence type="ECO:0000313" key="1">
    <source>
        <dbReference type="EMBL" id="RYR77315.1"/>
    </source>
</evidence>
<organism evidence="1 2">
    <name type="scientific">Arachis hypogaea</name>
    <name type="common">Peanut</name>
    <dbReference type="NCBI Taxonomy" id="3818"/>
    <lineage>
        <taxon>Eukaryota</taxon>
        <taxon>Viridiplantae</taxon>
        <taxon>Streptophyta</taxon>
        <taxon>Embryophyta</taxon>
        <taxon>Tracheophyta</taxon>
        <taxon>Spermatophyta</taxon>
        <taxon>Magnoliopsida</taxon>
        <taxon>eudicotyledons</taxon>
        <taxon>Gunneridae</taxon>
        <taxon>Pentapetalae</taxon>
        <taxon>rosids</taxon>
        <taxon>fabids</taxon>
        <taxon>Fabales</taxon>
        <taxon>Fabaceae</taxon>
        <taxon>Papilionoideae</taxon>
        <taxon>50 kb inversion clade</taxon>
        <taxon>dalbergioids sensu lato</taxon>
        <taxon>Dalbergieae</taxon>
        <taxon>Pterocarpus clade</taxon>
        <taxon>Arachis</taxon>
    </lineage>
</organism>
<dbReference type="EMBL" id="SDMP01000001">
    <property type="protein sequence ID" value="RYR77315.1"/>
    <property type="molecule type" value="Genomic_DNA"/>
</dbReference>
<sequence>MSSTRCTWGSHGGCTACRRTWWSTQCSANWWRGHVRSTIPSKWPLALPARWSSSSISSGCWKMPIPNPSPSTNSSTSMPAR</sequence>
<reference evidence="1 2" key="1">
    <citation type="submission" date="2019-01" db="EMBL/GenBank/DDBJ databases">
        <title>Sequencing of cultivated peanut Arachis hypogaea provides insights into genome evolution and oil improvement.</title>
        <authorList>
            <person name="Chen X."/>
        </authorList>
    </citation>
    <scope>NUCLEOTIDE SEQUENCE [LARGE SCALE GENOMIC DNA]</scope>
    <source>
        <strain evidence="2">cv. Fuhuasheng</strain>
        <tissue evidence="1">Leaves</tissue>
    </source>
</reference>
<gene>
    <name evidence="1" type="ORF">Ahy_A01g001753</name>
</gene>
<name>A0A445EPB5_ARAHY</name>
<proteinExistence type="predicted"/>
<evidence type="ECO:0000313" key="2">
    <source>
        <dbReference type="Proteomes" id="UP000289738"/>
    </source>
</evidence>
<accession>A0A445EPB5</accession>
<dbReference type="Proteomes" id="UP000289738">
    <property type="component" value="Chromosome A01"/>
</dbReference>
<comment type="caution">
    <text evidence="1">The sequence shown here is derived from an EMBL/GenBank/DDBJ whole genome shotgun (WGS) entry which is preliminary data.</text>
</comment>
<dbReference type="AlphaFoldDB" id="A0A445EPB5"/>